<keyword evidence="3" id="KW-1185">Reference proteome</keyword>
<feature type="region of interest" description="Disordered" evidence="1">
    <location>
        <begin position="1"/>
        <end position="22"/>
    </location>
</feature>
<dbReference type="Proteomes" id="UP000007151">
    <property type="component" value="Unassembled WGS sequence"/>
</dbReference>
<protein>
    <submittedName>
        <fullName evidence="2">Uncharacterized protein</fullName>
    </submittedName>
</protein>
<dbReference type="EMBL" id="AGBW02004501">
    <property type="protein sequence ID" value="OWR55398.1"/>
    <property type="molecule type" value="Genomic_DNA"/>
</dbReference>
<reference evidence="2 3" key="1">
    <citation type="journal article" date="2011" name="Cell">
        <title>The monarch butterfly genome yields insights into long-distance migration.</title>
        <authorList>
            <person name="Zhan S."/>
            <person name="Merlin C."/>
            <person name="Boore J.L."/>
            <person name="Reppert S.M."/>
        </authorList>
    </citation>
    <scope>NUCLEOTIDE SEQUENCE [LARGE SCALE GENOMIC DNA]</scope>
    <source>
        <strain evidence="2">F-2</strain>
    </source>
</reference>
<organism evidence="2 3">
    <name type="scientific">Danaus plexippus plexippus</name>
    <dbReference type="NCBI Taxonomy" id="278856"/>
    <lineage>
        <taxon>Eukaryota</taxon>
        <taxon>Metazoa</taxon>
        <taxon>Ecdysozoa</taxon>
        <taxon>Arthropoda</taxon>
        <taxon>Hexapoda</taxon>
        <taxon>Insecta</taxon>
        <taxon>Pterygota</taxon>
        <taxon>Neoptera</taxon>
        <taxon>Endopterygota</taxon>
        <taxon>Lepidoptera</taxon>
        <taxon>Glossata</taxon>
        <taxon>Ditrysia</taxon>
        <taxon>Papilionoidea</taxon>
        <taxon>Nymphalidae</taxon>
        <taxon>Danainae</taxon>
        <taxon>Danaini</taxon>
        <taxon>Danaina</taxon>
        <taxon>Danaus</taxon>
        <taxon>Danaus</taxon>
    </lineage>
</organism>
<dbReference type="InParanoid" id="A0A212FNT0"/>
<proteinExistence type="predicted"/>
<name>A0A212FNT0_DANPL</name>
<dbReference type="KEGG" id="dpl:KGM_203423"/>
<gene>
    <name evidence="2" type="ORF">KGM_203423</name>
</gene>
<dbReference type="AlphaFoldDB" id="A0A212FNT0"/>
<accession>A0A212FNT0</accession>
<evidence type="ECO:0000256" key="1">
    <source>
        <dbReference type="SAM" id="MobiDB-lite"/>
    </source>
</evidence>
<sequence>MKLRNNHVGRQAKPPTILRSAH</sequence>
<comment type="caution">
    <text evidence="2">The sequence shown here is derived from an EMBL/GenBank/DDBJ whole genome shotgun (WGS) entry which is preliminary data.</text>
</comment>
<evidence type="ECO:0000313" key="3">
    <source>
        <dbReference type="Proteomes" id="UP000007151"/>
    </source>
</evidence>
<evidence type="ECO:0000313" key="2">
    <source>
        <dbReference type="EMBL" id="OWR55398.1"/>
    </source>
</evidence>